<evidence type="ECO:0000313" key="2">
    <source>
        <dbReference type="Proteomes" id="UP000641454"/>
    </source>
</evidence>
<gene>
    <name evidence="1" type="ORF">H8R25_17200</name>
</gene>
<dbReference type="EMBL" id="JACRUL010000077">
    <property type="protein sequence ID" value="MBC5846157.1"/>
    <property type="molecule type" value="Genomic_DNA"/>
</dbReference>
<evidence type="ECO:0000313" key="1">
    <source>
        <dbReference type="EMBL" id="MBC5846157.1"/>
    </source>
</evidence>
<comment type="caution">
    <text evidence="1">The sequence shown here is derived from an EMBL/GenBank/DDBJ whole genome shotgun (WGS) entry which is preliminary data.</text>
</comment>
<protein>
    <submittedName>
        <fullName evidence="1">Uncharacterized protein</fullName>
    </submittedName>
</protein>
<proteinExistence type="predicted"/>
<dbReference type="Proteomes" id="UP000641454">
    <property type="component" value="Unassembled WGS sequence"/>
</dbReference>
<dbReference type="RefSeq" id="WP_187021530.1">
    <property type="nucleotide sequence ID" value="NZ_JACRUK010000076.1"/>
</dbReference>
<organism evidence="1 2">
    <name type="scientific">Flavobacterium muglaense</name>
    <dbReference type="NCBI Taxonomy" id="2764716"/>
    <lineage>
        <taxon>Bacteria</taxon>
        <taxon>Pseudomonadati</taxon>
        <taxon>Bacteroidota</taxon>
        <taxon>Flavobacteriia</taxon>
        <taxon>Flavobacteriales</taxon>
        <taxon>Flavobacteriaceae</taxon>
        <taxon>Flavobacterium</taxon>
    </lineage>
</organism>
<sequence>MSELNSKIENPNERQELTKAILLVLKGKRASLCKSVLKDLLRHEIDKKSTVN</sequence>
<keyword evidence="2" id="KW-1185">Reference proteome</keyword>
<reference evidence="1 2" key="1">
    <citation type="submission" date="2020-08" db="EMBL/GenBank/DDBJ databases">
        <title>Description of novel Flavobacterium F-392 isolate.</title>
        <authorList>
            <person name="Saticioglu I.B."/>
            <person name="Duman M."/>
            <person name="Altun S."/>
        </authorList>
    </citation>
    <scope>NUCLEOTIDE SEQUENCE [LARGE SCALE GENOMIC DNA]</scope>
    <source>
        <strain evidence="1 2">F-392</strain>
    </source>
</reference>
<name>A0A923N2Q4_9FLAO</name>
<dbReference type="AlphaFoldDB" id="A0A923N2Q4"/>
<accession>A0A923N2Q4</accession>